<evidence type="ECO:0000256" key="7">
    <source>
        <dbReference type="ARBA" id="ARBA00022989"/>
    </source>
</evidence>
<evidence type="ECO:0000256" key="1">
    <source>
        <dbReference type="ARBA" id="ARBA00004477"/>
    </source>
</evidence>
<evidence type="ECO:0000256" key="6">
    <source>
        <dbReference type="ARBA" id="ARBA00022824"/>
    </source>
</evidence>
<feature type="transmembrane region" description="Helical" evidence="11">
    <location>
        <begin position="33"/>
        <end position="57"/>
    </location>
</feature>
<gene>
    <name evidence="13" type="primary">LOC116299863</name>
</gene>
<keyword evidence="8" id="KW-0443">Lipid metabolism</keyword>
<dbReference type="Pfam" id="PF03982">
    <property type="entry name" value="DAGAT"/>
    <property type="match status" value="1"/>
</dbReference>
<evidence type="ECO:0000313" key="13">
    <source>
        <dbReference type="RefSeq" id="XP_031564445.1"/>
    </source>
</evidence>
<evidence type="ECO:0000256" key="5">
    <source>
        <dbReference type="ARBA" id="ARBA00022692"/>
    </source>
</evidence>
<dbReference type="GeneID" id="116299863"/>
<dbReference type="InParanoid" id="A0A6P8IEN1"/>
<dbReference type="GO" id="GO:0019432">
    <property type="term" value="P:triglyceride biosynthetic process"/>
    <property type="evidence" value="ECO:0007669"/>
    <property type="project" value="TreeGrafter"/>
</dbReference>
<keyword evidence="4 11" id="KW-0808">Transferase</keyword>
<protein>
    <recommendedName>
        <fullName evidence="11">Acyltransferase</fullName>
        <ecNumber evidence="11">2.3.1.-</ecNumber>
    </recommendedName>
</protein>
<evidence type="ECO:0000256" key="10">
    <source>
        <dbReference type="ARBA" id="ARBA00023315"/>
    </source>
</evidence>
<comment type="similarity">
    <text evidence="2 11">Belongs to the diacylglycerol acyltransferase family.</text>
</comment>
<keyword evidence="3" id="KW-0444">Lipid biosynthesis</keyword>
<dbReference type="PANTHER" id="PTHR12317:SF79">
    <property type="entry name" value="ACYLTRANSFERASE"/>
    <property type="match status" value="1"/>
</dbReference>
<evidence type="ECO:0000256" key="8">
    <source>
        <dbReference type="ARBA" id="ARBA00023098"/>
    </source>
</evidence>
<dbReference type="PROSITE" id="PS51257">
    <property type="entry name" value="PROKAR_LIPOPROTEIN"/>
    <property type="match status" value="1"/>
</dbReference>
<keyword evidence="7 11" id="KW-1133">Transmembrane helix</keyword>
<feature type="transmembrane region" description="Helical" evidence="11">
    <location>
        <begin position="7"/>
        <end position="27"/>
    </location>
</feature>
<dbReference type="RefSeq" id="XP_031564445.1">
    <property type="nucleotide sequence ID" value="XM_031708585.1"/>
</dbReference>
<organism evidence="12 13">
    <name type="scientific">Actinia tenebrosa</name>
    <name type="common">Australian red waratah sea anemone</name>
    <dbReference type="NCBI Taxonomy" id="6105"/>
    <lineage>
        <taxon>Eukaryota</taxon>
        <taxon>Metazoa</taxon>
        <taxon>Cnidaria</taxon>
        <taxon>Anthozoa</taxon>
        <taxon>Hexacorallia</taxon>
        <taxon>Actiniaria</taxon>
        <taxon>Actiniidae</taxon>
        <taxon>Actinia</taxon>
    </lineage>
</organism>
<keyword evidence="10" id="KW-0012">Acyltransferase</keyword>
<dbReference type="InterPro" id="IPR007130">
    <property type="entry name" value="DAGAT"/>
</dbReference>
<keyword evidence="6 11" id="KW-0256">Endoplasmic reticulum</keyword>
<dbReference type="KEGG" id="aten:116299863"/>
<sequence>MSMPRPLRYILEVLCVACFYLVALTGGCHIQGLAFVLLLFTRAWPIVVIYVGWYMFFERNTPKQGGRPRKDFMIKLPLFKLMKDYYPITLEKTSELDPQKNYILGYHPHGLISEGAVVAIQSDALRFRDKFPGIEPHMTVHSFLLKAFLYRDILMSLGFVDVSKDSLKYALTKLGPGHSVILVVGGAAEIADCHPDVYRLTLKNRKGFIRVALETGSSLVPVLGFGQNNIYSHVWKGPGTLYWHLQHWLNETTAQYWFRFSFYCCYGFLGVLPWHTPINVVVGSPIEVSKQASPTEEEVNRLHARYLEEVKTLFNSFRDKYGVPKTTQLTFV</sequence>
<dbReference type="PANTHER" id="PTHR12317">
    <property type="entry name" value="DIACYLGLYCEROL O-ACYLTRANSFERASE"/>
    <property type="match status" value="1"/>
</dbReference>
<evidence type="ECO:0000313" key="12">
    <source>
        <dbReference type="Proteomes" id="UP000515163"/>
    </source>
</evidence>
<dbReference type="GO" id="GO:0005789">
    <property type="term" value="C:endoplasmic reticulum membrane"/>
    <property type="evidence" value="ECO:0007669"/>
    <property type="project" value="UniProtKB-SubCell"/>
</dbReference>
<proteinExistence type="inferred from homology"/>
<dbReference type="Proteomes" id="UP000515163">
    <property type="component" value="Unplaced"/>
</dbReference>
<evidence type="ECO:0000256" key="2">
    <source>
        <dbReference type="ARBA" id="ARBA00005420"/>
    </source>
</evidence>
<evidence type="ECO:0000256" key="11">
    <source>
        <dbReference type="RuleBase" id="RU367023"/>
    </source>
</evidence>
<name>A0A6P8IEN1_ACTTE</name>
<evidence type="ECO:0000256" key="9">
    <source>
        <dbReference type="ARBA" id="ARBA00023136"/>
    </source>
</evidence>
<keyword evidence="9 11" id="KW-0472">Membrane</keyword>
<dbReference type="CDD" id="cd07987">
    <property type="entry name" value="LPLAT_MGAT-like"/>
    <property type="match status" value="1"/>
</dbReference>
<dbReference type="AlphaFoldDB" id="A0A6P8IEN1"/>
<dbReference type="EC" id="2.3.1.-" evidence="11"/>
<reference evidence="13" key="1">
    <citation type="submission" date="2025-08" db="UniProtKB">
        <authorList>
            <consortium name="RefSeq"/>
        </authorList>
    </citation>
    <scope>IDENTIFICATION</scope>
</reference>
<dbReference type="GO" id="GO:0004144">
    <property type="term" value="F:diacylglycerol O-acyltransferase activity"/>
    <property type="evidence" value="ECO:0007669"/>
    <property type="project" value="TreeGrafter"/>
</dbReference>
<keyword evidence="12" id="KW-1185">Reference proteome</keyword>
<evidence type="ECO:0000256" key="4">
    <source>
        <dbReference type="ARBA" id="ARBA00022679"/>
    </source>
</evidence>
<evidence type="ECO:0000256" key="3">
    <source>
        <dbReference type="ARBA" id="ARBA00022516"/>
    </source>
</evidence>
<dbReference type="OrthoDB" id="264532at2759"/>
<comment type="subcellular location">
    <subcellularLocation>
        <location evidence="1 11">Endoplasmic reticulum membrane</location>
        <topology evidence="1 11">Multi-pass membrane protein</topology>
    </subcellularLocation>
</comment>
<accession>A0A6P8IEN1</accession>
<keyword evidence="5 11" id="KW-0812">Transmembrane</keyword>